<dbReference type="InterPro" id="IPR035899">
    <property type="entry name" value="DBL_dom_sf"/>
</dbReference>
<feature type="region of interest" description="Disordered" evidence="1">
    <location>
        <begin position="532"/>
        <end position="571"/>
    </location>
</feature>
<dbReference type="Gene3D" id="2.30.29.30">
    <property type="entry name" value="Pleckstrin-homology domain (PH domain)/Phosphotyrosine-binding domain (PTB)"/>
    <property type="match status" value="2"/>
</dbReference>
<dbReference type="AlphaFoldDB" id="A0A9N9F930"/>
<dbReference type="Proteomes" id="UP000789342">
    <property type="component" value="Unassembled WGS sequence"/>
</dbReference>
<dbReference type="GO" id="GO:0005085">
    <property type="term" value="F:guanyl-nucleotide exchange factor activity"/>
    <property type="evidence" value="ECO:0007669"/>
    <property type="project" value="InterPro"/>
</dbReference>
<reference evidence="3" key="1">
    <citation type="submission" date="2021-06" db="EMBL/GenBank/DDBJ databases">
        <authorList>
            <person name="Kallberg Y."/>
            <person name="Tangrot J."/>
            <person name="Rosling A."/>
        </authorList>
    </citation>
    <scope>NUCLEOTIDE SEQUENCE</scope>
    <source>
        <strain evidence="3">CL551</strain>
    </source>
</reference>
<dbReference type="OrthoDB" id="6244550at2759"/>
<dbReference type="Pfam" id="PF00621">
    <property type="entry name" value="RhoGEF"/>
    <property type="match status" value="1"/>
</dbReference>
<feature type="compositionally biased region" description="Basic and acidic residues" evidence="1">
    <location>
        <begin position="248"/>
        <end position="266"/>
    </location>
</feature>
<dbReference type="InterPro" id="IPR011993">
    <property type="entry name" value="PH-like_dom_sf"/>
</dbReference>
<sequence>MSRPLGIDTINISPSRCEQKSPVTLPRSQILNPLKYLDETEEEYIDDLRCLVERVFTCWNRGNPPPSELGLMFHLISEIFKKNKDFHLRLRNISESQSTQGLADLLIKWAEEMEEPYSKYCQECRRDIDTWPEVEQHSPLQAVLNKLTTERNRPITLEFLLDIPVKRIGYYKKIYMRFSKIPEFGNFYQTHLIAANEKFEKIIELEKKVKSSPKSRISKTVHVQESQSTDNGSKDTLLAHQKSQNDSSELKNPTKVEKDSQIERKSSSNSLDSSRQDLDLSGRKKISSPEGKKISQEQKDTSNTVNAREWTLKEFEHQLDTSKVVDIFTNKPKQINIELLPSRLPFKRELILHDEFVVIFPGDKQRASNQKQAHVFLLTDLLLICQKKSLDEKKQSQSDKEFWLTYPPLSGRHISVCDDDKKDLITLKILKRENLILFTENKITSEKWSSEISNMVRFAVSLVGTRTQMGADKLQMLRKISSNPQIAIPTFNDAAKSPSGISLHNEPTNVANLRNESGEGLRKFLSVENLSPSSLDNGERSGKLNKSSSLSSLRSNDSSTSNSGSNLFPRERHKVSHNNSNEYLAPTHSALDLSSTPEPVTDNYIDHTKTLHAFHFCEISYHVENGNYKSITENKDDEFTVELRLTDTQRICLVALSEKDKKIVLQKLVDSKNSLIKKDSPFTVIISIKREIGKNDEVFKISLSTPGETEKLIEKFNDLILQNGKELIVPTKPQSSQPSSQFPQQYTSRPISPQSSPQFFPKQTSRPSSPFVPQPTLLAPTQVVSRSSSLQQIQQHQPVKNSRNQIREVEHQNSSIVLESQCKLFLKNDHGIWTNLGSGNMKLLLETPSRRKRVVVISEKNSTKLVDTIIWETGVEKVGKISIAITLNNIVGNAGNPPIVYMMQMKDKNVVNKVMDILKGRQKR</sequence>
<evidence type="ECO:0000259" key="2">
    <source>
        <dbReference type="PROSITE" id="PS50010"/>
    </source>
</evidence>
<feature type="domain" description="DH" evidence="2">
    <location>
        <begin position="29"/>
        <end position="212"/>
    </location>
</feature>
<dbReference type="InterPro" id="IPR000219">
    <property type="entry name" value="DH_dom"/>
</dbReference>
<feature type="compositionally biased region" description="Low complexity" evidence="1">
    <location>
        <begin position="733"/>
        <end position="745"/>
    </location>
</feature>
<dbReference type="Gene3D" id="1.20.900.10">
    <property type="entry name" value="Dbl homology (DH) domain"/>
    <property type="match status" value="1"/>
</dbReference>
<feature type="compositionally biased region" description="Polar residues" evidence="1">
    <location>
        <begin position="221"/>
        <end position="231"/>
    </location>
</feature>
<gene>
    <name evidence="3" type="ORF">AMORRO_LOCUS4053</name>
</gene>
<dbReference type="EMBL" id="CAJVPV010002115">
    <property type="protein sequence ID" value="CAG8517835.1"/>
    <property type="molecule type" value="Genomic_DNA"/>
</dbReference>
<feature type="region of interest" description="Disordered" evidence="1">
    <location>
        <begin position="214"/>
        <end position="305"/>
    </location>
</feature>
<feature type="compositionally biased region" description="Low complexity" evidence="1">
    <location>
        <begin position="752"/>
        <end position="761"/>
    </location>
</feature>
<protein>
    <submittedName>
        <fullName evidence="3">11379_t:CDS:1</fullName>
    </submittedName>
</protein>
<proteinExistence type="predicted"/>
<feature type="compositionally biased region" description="Basic and acidic residues" evidence="1">
    <location>
        <begin position="290"/>
        <end position="300"/>
    </location>
</feature>
<evidence type="ECO:0000256" key="1">
    <source>
        <dbReference type="SAM" id="MobiDB-lite"/>
    </source>
</evidence>
<comment type="caution">
    <text evidence="3">The sequence shown here is derived from an EMBL/GenBank/DDBJ whole genome shotgun (WGS) entry which is preliminary data.</text>
</comment>
<keyword evidence="4" id="KW-1185">Reference proteome</keyword>
<evidence type="ECO:0000313" key="3">
    <source>
        <dbReference type="EMBL" id="CAG8517835.1"/>
    </source>
</evidence>
<dbReference type="PROSITE" id="PS50010">
    <property type="entry name" value="DH_2"/>
    <property type="match status" value="1"/>
</dbReference>
<dbReference type="SUPFAM" id="SSF48065">
    <property type="entry name" value="DBL homology domain (DH-domain)"/>
    <property type="match status" value="1"/>
</dbReference>
<organism evidence="3 4">
    <name type="scientific">Acaulospora morrowiae</name>
    <dbReference type="NCBI Taxonomy" id="94023"/>
    <lineage>
        <taxon>Eukaryota</taxon>
        <taxon>Fungi</taxon>
        <taxon>Fungi incertae sedis</taxon>
        <taxon>Mucoromycota</taxon>
        <taxon>Glomeromycotina</taxon>
        <taxon>Glomeromycetes</taxon>
        <taxon>Diversisporales</taxon>
        <taxon>Acaulosporaceae</taxon>
        <taxon>Acaulospora</taxon>
    </lineage>
</organism>
<dbReference type="SUPFAM" id="SSF50729">
    <property type="entry name" value="PH domain-like"/>
    <property type="match status" value="2"/>
</dbReference>
<evidence type="ECO:0000313" key="4">
    <source>
        <dbReference type="Proteomes" id="UP000789342"/>
    </source>
</evidence>
<feature type="region of interest" description="Disordered" evidence="1">
    <location>
        <begin position="730"/>
        <end position="775"/>
    </location>
</feature>
<name>A0A9N9F930_9GLOM</name>
<accession>A0A9N9F930</accession>
<feature type="compositionally biased region" description="Low complexity" evidence="1">
    <location>
        <begin position="544"/>
        <end position="567"/>
    </location>
</feature>